<dbReference type="PANTHER" id="PTHR23021">
    <property type="entry name" value="SERPENTINE RECEPTOR, CLASS T"/>
    <property type="match status" value="1"/>
</dbReference>
<proteinExistence type="predicted"/>
<keyword evidence="4" id="KW-1185">Reference proteome</keyword>
<name>A0AA39H8A2_9BILA</name>
<dbReference type="InterPro" id="IPR019425">
    <property type="entry name" value="7TM_GPCR_serpentine_rcpt_Srt"/>
</dbReference>
<keyword evidence="1" id="KW-0472">Membrane</keyword>
<feature type="transmembrane region" description="Helical" evidence="1">
    <location>
        <begin position="127"/>
        <end position="150"/>
    </location>
</feature>
<comment type="caution">
    <text evidence="3">The sequence shown here is derived from an EMBL/GenBank/DDBJ whole genome shotgun (WGS) entry which is preliminary data.</text>
</comment>
<evidence type="ECO:0000259" key="2">
    <source>
        <dbReference type="Pfam" id="PF10328"/>
    </source>
</evidence>
<evidence type="ECO:0000313" key="3">
    <source>
        <dbReference type="EMBL" id="KAK0401080.1"/>
    </source>
</evidence>
<dbReference type="Pfam" id="PF10328">
    <property type="entry name" value="7TM_GPCR_Srx"/>
    <property type="match status" value="1"/>
</dbReference>
<reference evidence="3" key="1">
    <citation type="submission" date="2023-06" db="EMBL/GenBank/DDBJ databases">
        <title>Genomic analysis of the entomopathogenic nematode Steinernema hermaphroditum.</title>
        <authorList>
            <person name="Schwarz E.M."/>
            <person name="Heppert J.K."/>
            <person name="Baniya A."/>
            <person name="Schwartz H.T."/>
            <person name="Tan C.-H."/>
            <person name="Antoshechkin I."/>
            <person name="Sternberg P.W."/>
            <person name="Goodrich-Blair H."/>
            <person name="Dillman A.R."/>
        </authorList>
    </citation>
    <scope>NUCLEOTIDE SEQUENCE</scope>
    <source>
        <strain evidence="3">PS9179</strain>
        <tissue evidence="3">Whole animal</tissue>
    </source>
</reference>
<accession>A0AA39H8A2</accession>
<keyword evidence="1" id="KW-0812">Transmembrane</keyword>
<evidence type="ECO:0000256" key="1">
    <source>
        <dbReference type="SAM" id="Phobius"/>
    </source>
</evidence>
<keyword evidence="1" id="KW-1133">Transmembrane helix</keyword>
<gene>
    <name evidence="3" type="ORF">QR680_015584</name>
</gene>
<sequence length="221" mass="25004">MVNLGVADSCQLLAQASAGIFTLCDSSFTIYVNKVAGGVLQFGWMASGPLTLILAVNRLFSIWMPVAEESPRLSVPYKIALGVSWLIAVVFFASYMTPYTAVLYFPEQFAWNYDNGPWSEFISSCELYGMFAVFTLCGLIYAIIFVRMYRFRMQASHSSRELRILVQAVIISGYTSSCLITWHTYQYFLPDTKITQFCLNMMNIINPSINPILYLMLNPFV</sequence>
<feature type="transmembrane region" description="Helical" evidence="1">
    <location>
        <begin position="162"/>
        <end position="182"/>
    </location>
</feature>
<dbReference type="Gene3D" id="1.20.1070.10">
    <property type="entry name" value="Rhodopsin 7-helix transmembrane proteins"/>
    <property type="match status" value="1"/>
</dbReference>
<dbReference type="SUPFAM" id="SSF81321">
    <property type="entry name" value="Family A G protein-coupled receptor-like"/>
    <property type="match status" value="1"/>
</dbReference>
<feature type="domain" description="7TM GPCR serpentine receptor class x (Srx)" evidence="2">
    <location>
        <begin position="22"/>
        <end position="199"/>
    </location>
</feature>
<dbReference type="Proteomes" id="UP001175271">
    <property type="component" value="Unassembled WGS sequence"/>
</dbReference>
<evidence type="ECO:0000313" key="4">
    <source>
        <dbReference type="Proteomes" id="UP001175271"/>
    </source>
</evidence>
<dbReference type="PANTHER" id="PTHR23021:SF82">
    <property type="entry name" value="G PROTEIN-COUPLED RECEPTOR"/>
    <property type="match status" value="1"/>
</dbReference>
<dbReference type="InterPro" id="IPR019430">
    <property type="entry name" value="7TM_GPCR_serpentine_rcpt_Srx"/>
</dbReference>
<organism evidence="3 4">
    <name type="scientific">Steinernema hermaphroditum</name>
    <dbReference type="NCBI Taxonomy" id="289476"/>
    <lineage>
        <taxon>Eukaryota</taxon>
        <taxon>Metazoa</taxon>
        <taxon>Ecdysozoa</taxon>
        <taxon>Nematoda</taxon>
        <taxon>Chromadorea</taxon>
        <taxon>Rhabditida</taxon>
        <taxon>Tylenchina</taxon>
        <taxon>Panagrolaimomorpha</taxon>
        <taxon>Strongyloidoidea</taxon>
        <taxon>Steinernematidae</taxon>
        <taxon>Steinernema</taxon>
    </lineage>
</organism>
<feature type="transmembrane region" description="Helical" evidence="1">
    <location>
        <begin position="42"/>
        <end position="63"/>
    </location>
</feature>
<protein>
    <recommendedName>
        <fullName evidence="2">7TM GPCR serpentine receptor class x (Srx) domain-containing protein</fullName>
    </recommendedName>
</protein>
<dbReference type="AlphaFoldDB" id="A0AA39H8A2"/>
<feature type="transmembrane region" description="Helical" evidence="1">
    <location>
        <begin position="75"/>
        <end position="96"/>
    </location>
</feature>
<dbReference type="EMBL" id="JAUCMV010000004">
    <property type="protein sequence ID" value="KAK0401080.1"/>
    <property type="molecule type" value="Genomic_DNA"/>
</dbReference>